<dbReference type="GO" id="GO:0009535">
    <property type="term" value="C:chloroplast thylakoid membrane"/>
    <property type="evidence" value="ECO:0007669"/>
    <property type="project" value="TreeGrafter"/>
</dbReference>
<dbReference type="EMBL" id="GGEC01021123">
    <property type="protein sequence ID" value="MBX01607.1"/>
    <property type="molecule type" value="Transcribed_RNA"/>
</dbReference>
<dbReference type="PANTHER" id="PTHR11693">
    <property type="entry name" value="ATP SYNTHASE GAMMA CHAIN"/>
    <property type="match status" value="1"/>
</dbReference>
<name>A0A2P2K7E4_RHIMU</name>
<evidence type="ECO:0000313" key="12">
    <source>
        <dbReference type="EMBL" id="MBX01607.1"/>
    </source>
</evidence>
<evidence type="ECO:0000256" key="3">
    <source>
        <dbReference type="ARBA" id="ARBA00007681"/>
    </source>
</evidence>
<comment type="similarity">
    <text evidence="3">Belongs to the ATPase gamma chain family.</text>
</comment>
<keyword evidence="7" id="KW-0472">Membrane</keyword>
<reference evidence="12" key="1">
    <citation type="submission" date="2018-02" db="EMBL/GenBank/DDBJ databases">
        <title>Rhizophora mucronata_Transcriptome.</title>
        <authorList>
            <person name="Meera S.P."/>
            <person name="Sreeshan A."/>
            <person name="Augustine A."/>
        </authorList>
    </citation>
    <scope>NUCLEOTIDE SEQUENCE</scope>
    <source>
        <tissue evidence="12">Leaf</tissue>
    </source>
</reference>
<evidence type="ECO:0000256" key="8">
    <source>
        <dbReference type="ARBA" id="ARBA00023196"/>
    </source>
</evidence>
<keyword evidence="8" id="KW-0139">CF(1)</keyword>
<dbReference type="InterPro" id="IPR035968">
    <property type="entry name" value="ATP_synth_F1_ATPase_gsu"/>
</dbReference>
<dbReference type="SUPFAM" id="SSF52943">
    <property type="entry name" value="ATP synthase (F1-ATPase), gamma subunit"/>
    <property type="match status" value="1"/>
</dbReference>
<evidence type="ECO:0000256" key="10">
    <source>
        <dbReference type="ARBA" id="ARBA00031066"/>
    </source>
</evidence>
<evidence type="ECO:0000256" key="11">
    <source>
        <dbReference type="ARBA" id="ARBA00038805"/>
    </source>
</evidence>
<dbReference type="InterPro" id="IPR023632">
    <property type="entry name" value="ATP_synth_F1_gsu_CS"/>
</dbReference>
<dbReference type="Gene3D" id="1.10.287.80">
    <property type="entry name" value="ATP synthase, gamma subunit, helix hairpin domain"/>
    <property type="match status" value="1"/>
</dbReference>
<dbReference type="PROSITE" id="PS00153">
    <property type="entry name" value="ATPASE_GAMMA"/>
    <property type="match status" value="1"/>
</dbReference>
<proteinExistence type="inferred from homology"/>
<evidence type="ECO:0000256" key="4">
    <source>
        <dbReference type="ARBA" id="ARBA00022448"/>
    </source>
</evidence>
<comment type="subunit">
    <text evidence="11">F-type ATPases have 2 components, CF(1) - the catalytic core - and CF(0) - the membrane proton channel. CF(1) has five subunits: alpha(3), beta(3), gamma(1), delta(1), epsilon(1). CF(0) has four main subunits: a, b, b' and c.</text>
</comment>
<protein>
    <recommendedName>
        <fullName evidence="10">F-ATPase gamma subunit</fullName>
    </recommendedName>
</protein>
<dbReference type="PRINTS" id="PR00126">
    <property type="entry name" value="ATPASEGAMMA"/>
</dbReference>
<evidence type="ECO:0000256" key="5">
    <source>
        <dbReference type="ARBA" id="ARBA00022781"/>
    </source>
</evidence>
<evidence type="ECO:0000256" key="1">
    <source>
        <dbReference type="ARBA" id="ARBA00003456"/>
    </source>
</evidence>
<dbReference type="GO" id="GO:0046933">
    <property type="term" value="F:proton-transporting ATP synthase activity, rotational mechanism"/>
    <property type="evidence" value="ECO:0007669"/>
    <property type="project" value="InterPro"/>
</dbReference>
<evidence type="ECO:0000256" key="9">
    <source>
        <dbReference type="ARBA" id="ARBA00023310"/>
    </source>
</evidence>
<dbReference type="AlphaFoldDB" id="A0A2P2K7E4"/>
<accession>A0A2P2K7E4</accession>
<keyword evidence="5" id="KW-0375">Hydrogen ion transport</keyword>
<comment type="function">
    <text evidence="1">Produces ATP from ADP in the presence of a proton gradient across the membrane. The gamma chain is believed to be important in regulating ATPase activity and the flow of protons through the CF(0) complex.</text>
</comment>
<sequence length="93" mass="10382">MQESLASELDARMSAMSNSTDNAVELKKNLSIVYNRKRQAKITGEILEIVAGANAFNLENFKYRFPLPSNIPNSVSFPVNSGSVYRFIQTCFS</sequence>
<evidence type="ECO:0000256" key="6">
    <source>
        <dbReference type="ARBA" id="ARBA00023065"/>
    </source>
</evidence>
<comment type="subcellular location">
    <subcellularLocation>
        <location evidence="2">Membrane</location>
        <topology evidence="2">Peripheral membrane protein</topology>
    </subcellularLocation>
</comment>
<dbReference type="PANTHER" id="PTHR11693:SF41">
    <property type="entry name" value="ATP SYNTHASE GAMMA CHAIN, CHLOROPLASTIC"/>
    <property type="match status" value="1"/>
</dbReference>
<evidence type="ECO:0000256" key="2">
    <source>
        <dbReference type="ARBA" id="ARBA00004170"/>
    </source>
</evidence>
<dbReference type="InterPro" id="IPR000131">
    <property type="entry name" value="ATP_synth_F1_gsu"/>
</dbReference>
<organism evidence="12">
    <name type="scientific">Rhizophora mucronata</name>
    <name type="common">Asiatic mangrove</name>
    <dbReference type="NCBI Taxonomy" id="61149"/>
    <lineage>
        <taxon>Eukaryota</taxon>
        <taxon>Viridiplantae</taxon>
        <taxon>Streptophyta</taxon>
        <taxon>Embryophyta</taxon>
        <taxon>Tracheophyta</taxon>
        <taxon>Spermatophyta</taxon>
        <taxon>Magnoliopsida</taxon>
        <taxon>eudicotyledons</taxon>
        <taxon>Gunneridae</taxon>
        <taxon>Pentapetalae</taxon>
        <taxon>rosids</taxon>
        <taxon>fabids</taxon>
        <taxon>Malpighiales</taxon>
        <taxon>Rhizophoraceae</taxon>
        <taxon>Rhizophora</taxon>
    </lineage>
</organism>
<keyword evidence="4" id="KW-0813">Transport</keyword>
<keyword evidence="9" id="KW-0066">ATP synthesis</keyword>
<evidence type="ECO:0000256" key="7">
    <source>
        <dbReference type="ARBA" id="ARBA00023136"/>
    </source>
</evidence>
<dbReference type="GO" id="GO:0045259">
    <property type="term" value="C:proton-transporting ATP synthase complex"/>
    <property type="evidence" value="ECO:0007669"/>
    <property type="project" value="UniProtKB-KW"/>
</dbReference>
<dbReference type="Pfam" id="PF00231">
    <property type="entry name" value="ATP-synt"/>
    <property type="match status" value="1"/>
</dbReference>
<keyword evidence="6" id="KW-0406">Ion transport</keyword>